<evidence type="ECO:0000313" key="2">
    <source>
        <dbReference type="Proteomes" id="UP000814033"/>
    </source>
</evidence>
<dbReference type="Proteomes" id="UP000814033">
    <property type="component" value="Unassembled WGS sequence"/>
</dbReference>
<name>A0ACB8R9L1_9AGAM</name>
<dbReference type="EMBL" id="MU276209">
    <property type="protein sequence ID" value="KAI0040296.1"/>
    <property type="molecule type" value="Genomic_DNA"/>
</dbReference>
<sequence>MSDTSPPFPPRVYKILSGPPISPLPHTLPSTTLDAHDGFIHLSTAWRTPQTASMYFSSDTALWLLRIDVQTAQAESAEFKWGDPGCVHLYNGRLGEGVVVSSKEVNRADGETWEDVLGNDEWLSD</sequence>
<gene>
    <name evidence="1" type="ORF">FA95DRAFT_1503068</name>
</gene>
<keyword evidence="2" id="KW-1185">Reference proteome</keyword>
<reference evidence="1" key="1">
    <citation type="submission" date="2021-02" db="EMBL/GenBank/DDBJ databases">
        <authorList>
            <consortium name="DOE Joint Genome Institute"/>
            <person name="Ahrendt S."/>
            <person name="Looney B.P."/>
            <person name="Miyauchi S."/>
            <person name="Morin E."/>
            <person name="Drula E."/>
            <person name="Courty P.E."/>
            <person name="Chicoki N."/>
            <person name="Fauchery L."/>
            <person name="Kohler A."/>
            <person name="Kuo A."/>
            <person name="Labutti K."/>
            <person name="Pangilinan J."/>
            <person name="Lipzen A."/>
            <person name="Riley R."/>
            <person name="Andreopoulos W."/>
            <person name="He G."/>
            <person name="Johnson J."/>
            <person name="Barry K.W."/>
            <person name="Grigoriev I.V."/>
            <person name="Nagy L."/>
            <person name="Hibbett D."/>
            <person name="Henrissat B."/>
            <person name="Matheny P.B."/>
            <person name="Labbe J."/>
            <person name="Martin F."/>
        </authorList>
    </citation>
    <scope>NUCLEOTIDE SEQUENCE</scope>
    <source>
        <strain evidence="1">FP105234-sp</strain>
    </source>
</reference>
<evidence type="ECO:0000313" key="1">
    <source>
        <dbReference type="EMBL" id="KAI0040296.1"/>
    </source>
</evidence>
<organism evidence="1 2">
    <name type="scientific">Auriscalpium vulgare</name>
    <dbReference type="NCBI Taxonomy" id="40419"/>
    <lineage>
        <taxon>Eukaryota</taxon>
        <taxon>Fungi</taxon>
        <taxon>Dikarya</taxon>
        <taxon>Basidiomycota</taxon>
        <taxon>Agaricomycotina</taxon>
        <taxon>Agaricomycetes</taxon>
        <taxon>Russulales</taxon>
        <taxon>Auriscalpiaceae</taxon>
        <taxon>Auriscalpium</taxon>
    </lineage>
</organism>
<comment type="caution">
    <text evidence="1">The sequence shown here is derived from an EMBL/GenBank/DDBJ whole genome shotgun (WGS) entry which is preliminary data.</text>
</comment>
<proteinExistence type="predicted"/>
<accession>A0ACB8R9L1</accession>
<protein>
    <submittedName>
        <fullName evidence="1">Uncharacterized protein</fullName>
    </submittedName>
</protein>
<reference evidence="1" key="2">
    <citation type="journal article" date="2022" name="New Phytol.">
        <title>Evolutionary transition to the ectomycorrhizal habit in the genomes of a hyperdiverse lineage of mushroom-forming fungi.</title>
        <authorList>
            <person name="Looney B."/>
            <person name="Miyauchi S."/>
            <person name="Morin E."/>
            <person name="Drula E."/>
            <person name="Courty P.E."/>
            <person name="Kohler A."/>
            <person name="Kuo A."/>
            <person name="LaButti K."/>
            <person name="Pangilinan J."/>
            <person name="Lipzen A."/>
            <person name="Riley R."/>
            <person name="Andreopoulos W."/>
            <person name="He G."/>
            <person name="Johnson J."/>
            <person name="Nolan M."/>
            <person name="Tritt A."/>
            <person name="Barry K.W."/>
            <person name="Grigoriev I.V."/>
            <person name="Nagy L.G."/>
            <person name="Hibbett D."/>
            <person name="Henrissat B."/>
            <person name="Matheny P.B."/>
            <person name="Labbe J."/>
            <person name="Martin F.M."/>
        </authorList>
    </citation>
    <scope>NUCLEOTIDE SEQUENCE</scope>
    <source>
        <strain evidence="1">FP105234-sp</strain>
    </source>
</reference>